<comment type="caution">
    <text evidence="2">The sequence shown here is derived from an EMBL/GenBank/DDBJ whole genome shotgun (WGS) entry which is preliminary data.</text>
</comment>
<dbReference type="RefSeq" id="WP_094449990.1">
    <property type="nucleotide sequence ID" value="NZ_NMVI01000011.1"/>
</dbReference>
<proteinExistence type="predicted"/>
<keyword evidence="1" id="KW-0732">Signal</keyword>
<sequence>MTIKTTLKRALGLAAGGGLLVGSMVMSAPAEAGGSTMTFASAAPRAECDAELQAKADLTLARGESIYEIVPCRYHYSDDVFVGWYSSA</sequence>
<dbReference type="AlphaFoldDB" id="A0A255EGP6"/>
<evidence type="ECO:0000313" key="3">
    <source>
        <dbReference type="Proteomes" id="UP000216533"/>
    </source>
</evidence>
<evidence type="ECO:0000313" key="2">
    <source>
        <dbReference type="EMBL" id="OYN88775.1"/>
    </source>
</evidence>
<name>A0A255EGP6_9ACTN</name>
<feature type="signal peptide" evidence="1">
    <location>
        <begin position="1"/>
        <end position="32"/>
    </location>
</feature>
<protein>
    <submittedName>
        <fullName evidence="2">Uncharacterized protein</fullName>
    </submittedName>
</protein>
<feature type="chain" id="PRO_5038676129" evidence="1">
    <location>
        <begin position="33"/>
        <end position="88"/>
    </location>
</feature>
<accession>A0A255EGP6</accession>
<evidence type="ECO:0000256" key="1">
    <source>
        <dbReference type="SAM" id="SignalP"/>
    </source>
</evidence>
<dbReference type="Proteomes" id="UP000216533">
    <property type="component" value="Unassembled WGS sequence"/>
</dbReference>
<organism evidence="2 3">
    <name type="scientific">Parenemella sanctibonifatiensis</name>
    <dbReference type="NCBI Taxonomy" id="2016505"/>
    <lineage>
        <taxon>Bacteria</taxon>
        <taxon>Bacillati</taxon>
        <taxon>Actinomycetota</taxon>
        <taxon>Actinomycetes</taxon>
        <taxon>Propionibacteriales</taxon>
        <taxon>Propionibacteriaceae</taxon>
        <taxon>Parenemella</taxon>
    </lineage>
</organism>
<reference evidence="2 3" key="1">
    <citation type="submission" date="2017-07" db="EMBL/GenBank/DDBJ databases">
        <title>Draft whole genome sequences of clinical Proprionibacteriaceae strains.</title>
        <authorList>
            <person name="Bernier A.-M."/>
            <person name="Bernard K."/>
            <person name="Domingo M.-C."/>
        </authorList>
    </citation>
    <scope>NUCLEOTIDE SEQUENCE [LARGE SCALE GENOMIC DNA]</scope>
    <source>
        <strain evidence="2 3">NML 160184</strain>
    </source>
</reference>
<gene>
    <name evidence="2" type="ORF">CGZ92_03450</name>
</gene>
<dbReference type="EMBL" id="NMVI01000011">
    <property type="protein sequence ID" value="OYN88775.1"/>
    <property type="molecule type" value="Genomic_DNA"/>
</dbReference>